<evidence type="ECO:0000256" key="1">
    <source>
        <dbReference type="SAM" id="MobiDB-lite"/>
    </source>
</evidence>
<feature type="region of interest" description="Disordered" evidence="1">
    <location>
        <begin position="125"/>
        <end position="169"/>
    </location>
</feature>
<proteinExistence type="predicted"/>
<sequence>MERRESDVHQDSKFEHSEFPQTLEDLEEEFKQEAIDLARLRDQQEDEENYRHRQVIRDLREIHMKRLASVRGSHAKQWEEFLHMDAQRRQQQLQQQQMSAAGLGGYQQSSFSDYDSLGNQQYAGSNFHMEPRGQYANPTDSYPHSRPRDTYNDFQRPRLEGYGRAYDRY</sequence>
<protein>
    <submittedName>
        <fullName evidence="2">Uncharacterized protein</fullName>
    </submittedName>
</protein>
<dbReference type="EMBL" id="GISG01094750">
    <property type="protein sequence ID" value="MBA4635340.1"/>
    <property type="molecule type" value="Transcribed_RNA"/>
</dbReference>
<feature type="compositionally biased region" description="Basic and acidic residues" evidence="1">
    <location>
        <begin position="146"/>
        <end position="169"/>
    </location>
</feature>
<reference evidence="2" key="1">
    <citation type="journal article" date="2013" name="J. Plant Res.">
        <title>Effect of fungi and light on seed germination of three Opuntia species from semiarid lands of central Mexico.</title>
        <authorList>
            <person name="Delgado-Sanchez P."/>
            <person name="Jimenez-Bremont J.F."/>
            <person name="Guerrero-Gonzalez Mde L."/>
            <person name="Flores J."/>
        </authorList>
    </citation>
    <scope>NUCLEOTIDE SEQUENCE</scope>
    <source>
        <tissue evidence="2">Cladode</tissue>
    </source>
</reference>
<name>A0A7C9D6C3_OPUST</name>
<dbReference type="PANTHER" id="PTHR34210:SF3">
    <property type="entry name" value="CCHC-TYPE DOMAIN-CONTAINING PROTEIN"/>
    <property type="match status" value="1"/>
</dbReference>
<accession>A0A7C9D6C3</accession>
<dbReference type="AlphaFoldDB" id="A0A7C9D6C3"/>
<feature type="compositionally biased region" description="Basic and acidic residues" evidence="1">
    <location>
        <begin position="1"/>
        <end position="18"/>
    </location>
</feature>
<dbReference type="EMBL" id="GISG01094752">
    <property type="protein sequence ID" value="MBA4635342.1"/>
    <property type="molecule type" value="Transcribed_RNA"/>
</dbReference>
<feature type="region of interest" description="Disordered" evidence="1">
    <location>
        <begin position="1"/>
        <end position="22"/>
    </location>
</feature>
<reference evidence="2" key="2">
    <citation type="submission" date="2020-07" db="EMBL/GenBank/DDBJ databases">
        <authorList>
            <person name="Vera ALvarez R."/>
            <person name="Arias-Moreno D.M."/>
            <person name="Jimenez-Jacinto V."/>
            <person name="Jimenez-Bremont J.F."/>
            <person name="Swaminathan K."/>
            <person name="Moose S.P."/>
            <person name="Guerrero-Gonzalez M.L."/>
            <person name="Marino-Ramirez L."/>
            <person name="Landsman D."/>
            <person name="Rodriguez-Kessler M."/>
            <person name="Delgado-Sanchez P."/>
        </authorList>
    </citation>
    <scope>NUCLEOTIDE SEQUENCE</scope>
    <source>
        <tissue evidence="2">Cladode</tissue>
    </source>
</reference>
<dbReference type="PANTHER" id="PTHR34210">
    <property type="entry name" value="OS01G0252900 PROTEIN"/>
    <property type="match status" value="1"/>
</dbReference>
<organism evidence="2">
    <name type="scientific">Opuntia streptacantha</name>
    <name type="common">Prickly pear cactus</name>
    <name type="synonym">Opuntia cardona</name>
    <dbReference type="NCBI Taxonomy" id="393608"/>
    <lineage>
        <taxon>Eukaryota</taxon>
        <taxon>Viridiplantae</taxon>
        <taxon>Streptophyta</taxon>
        <taxon>Embryophyta</taxon>
        <taxon>Tracheophyta</taxon>
        <taxon>Spermatophyta</taxon>
        <taxon>Magnoliopsida</taxon>
        <taxon>eudicotyledons</taxon>
        <taxon>Gunneridae</taxon>
        <taxon>Pentapetalae</taxon>
        <taxon>Caryophyllales</taxon>
        <taxon>Cactineae</taxon>
        <taxon>Cactaceae</taxon>
        <taxon>Opuntioideae</taxon>
        <taxon>Opuntia</taxon>
    </lineage>
</organism>
<evidence type="ECO:0000313" key="2">
    <source>
        <dbReference type="EMBL" id="MBA4635340.1"/>
    </source>
</evidence>